<dbReference type="EMBL" id="QGNW01000043">
    <property type="protein sequence ID" value="RVX08122.1"/>
    <property type="molecule type" value="Genomic_DNA"/>
</dbReference>
<dbReference type="Proteomes" id="UP000288805">
    <property type="component" value="Unassembled WGS sequence"/>
</dbReference>
<comment type="caution">
    <text evidence="1">The sequence shown here is derived from an EMBL/GenBank/DDBJ whole genome shotgun (WGS) entry which is preliminary data.</text>
</comment>
<reference evidence="1 3" key="1">
    <citation type="journal article" date="2018" name="PLoS Genet.">
        <title>Population sequencing reveals clonal diversity and ancestral inbreeding in the grapevine cultivar Chardonnay.</title>
        <authorList>
            <person name="Roach M.J."/>
            <person name="Johnson D.L."/>
            <person name="Bohlmann J."/>
            <person name="van Vuuren H.J."/>
            <person name="Jones S.J."/>
            <person name="Pretorius I.S."/>
            <person name="Schmidt S.A."/>
            <person name="Borneman A.R."/>
        </authorList>
    </citation>
    <scope>NUCLEOTIDE SEQUENCE [LARGE SCALE GENOMIC DNA]</scope>
    <source>
        <strain evidence="3">cv. Chardonnay</strain>
        <strain evidence="1">I10V1</strain>
        <tissue evidence="1">Leaf</tissue>
    </source>
</reference>
<organism evidence="1 3">
    <name type="scientific">Vitis vinifera</name>
    <name type="common">Grape</name>
    <dbReference type="NCBI Taxonomy" id="29760"/>
    <lineage>
        <taxon>Eukaryota</taxon>
        <taxon>Viridiplantae</taxon>
        <taxon>Streptophyta</taxon>
        <taxon>Embryophyta</taxon>
        <taxon>Tracheophyta</taxon>
        <taxon>Spermatophyta</taxon>
        <taxon>Magnoliopsida</taxon>
        <taxon>eudicotyledons</taxon>
        <taxon>Gunneridae</taxon>
        <taxon>Pentapetalae</taxon>
        <taxon>rosids</taxon>
        <taxon>Vitales</taxon>
        <taxon>Vitaceae</taxon>
        <taxon>Viteae</taxon>
        <taxon>Vitis</taxon>
    </lineage>
</organism>
<name>A0A438EE35_VITVI</name>
<evidence type="ECO:0000313" key="1">
    <source>
        <dbReference type="EMBL" id="RVW46086.1"/>
    </source>
</evidence>
<dbReference type="AlphaFoldDB" id="A0A438EE35"/>
<sequence length="94" mass="10562">MADEGTKEELHRDLYKALMKGDEKEVIQPCKNIPEGPSNSPVRMMLENTILHEAATASRTLPAARETLKKASQFLRMQNDYGKPELHVLPAAFL</sequence>
<proteinExistence type="predicted"/>
<accession>A0A438EE35</accession>
<protein>
    <submittedName>
        <fullName evidence="1">Uncharacterized protein</fullName>
    </submittedName>
</protein>
<dbReference type="EMBL" id="QGNW01001308">
    <property type="protein sequence ID" value="RVW46086.1"/>
    <property type="molecule type" value="Genomic_DNA"/>
</dbReference>
<evidence type="ECO:0000313" key="3">
    <source>
        <dbReference type="Proteomes" id="UP000288805"/>
    </source>
</evidence>
<evidence type="ECO:0000313" key="2">
    <source>
        <dbReference type="EMBL" id="RVX08122.1"/>
    </source>
</evidence>
<gene>
    <name evidence="2" type="ORF">CK203_014691</name>
    <name evidence="1" type="ORF">CK203_068509</name>
</gene>